<comment type="caution">
    <text evidence="3">The sequence shown here is derived from an EMBL/GenBank/DDBJ whole genome shotgun (WGS) entry which is preliminary data.</text>
</comment>
<feature type="compositionally biased region" description="Polar residues" evidence="2">
    <location>
        <begin position="69"/>
        <end position="84"/>
    </location>
</feature>
<dbReference type="GO" id="GO:0008017">
    <property type="term" value="F:microtubule binding"/>
    <property type="evidence" value="ECO:0007669"/>
    <property type="project" value="TreeGrafter"/>
</dbReference>
<dbReference type="Proteomes" id="UP000290289">
    <property type="component" value="Chromosome 5"/>
</dbReference>
<sequence length="496" mass="54422">MDQSTVENCASATVEDAEACAPPHPLPPPPPTAQRRPRVREVSSRFMSPAASTGDLPHPLPAKSPLPKYQQTILTPSSTLAEIQSRQRSSSVNRRRRHLDLEPLRCSDENRPTGPSSIHTQNQIWETPLPPDQMLNYRKQQNGGGGGRTQQQQQRQHLLKTTPSRPGTPVATANLDRMSRFRLIQQRSTNLIQQRSTNVTATAAAKLLQSNGMSLPTEATCPDVSNHSQTPSSTARCLPDIRSSMPEADLLPTVSSRQLVEKSSSRGNATGDFSKYSASPCSRSLNLSLSSSDSSFFLTDKGSEKLASAISKTYTNGGKTGGLCLPPVPPCASVKPGPDMRKGKKISSHLEDVHSLRVLQNRYLQWTYANARAEASMRAQQRETLRTLYSLAVKIAELYDSAKRKRIELGILQRTKTLSTILEAQIPYLDQWFSLQGDYSIYLAEATQALLNASVQLPSSGSVTANLPELEETLSSAIEVMDTIVFHVQRSMPKVN</sequence>
<evidence type="ECO:0008006" key="5">
    <source>
        <dbReference type="Google" id="ProtNLM"/>
    </source>
</evidence>
<evidence type="ECO:0000313" key="4">
    <source>
        <dbReference type="Proteomes" id="UP000290289"/>
    </source>
</evidence>
<proteinExistence type="inferred from homology"/>
<name>A0A498JZT6_MALDO</name>
<reference evidence="3 4" key="1">
    <citation type="submission" date="2018-10" db="EMBL/GenBank/DDBJ databases">
        <title>A high-quality apple genome assembly.</title>
        <authorList>
            <person name="Hu J."/>
        </authorList>
    </citation>
    <scope>NUCLEOTIDE SEQUENCE [LARGE SCALE GENOMIC DNA]</scope>
    <source>
        <strain evidence="4">cv. HFTH1</strain>
        <tissue evidence="3">Young leaf</tissue>
    </source>
</reference>
<feature type="compositionally biased region" description="Polar residues" evidence="2">
    <location>
        <begin position="113"/>
        <end position="125"/>
    </location>
</feature>
<feature type="compositionally biased region" description="Basic and acidic residues" evidence="2">
    <location>
        <begin position="99"/>
        <end position="111"/>
    </location>
</feature>
<gene>
    <name evidence="3" type="ORF">DVH24_011848</name>
</gene>
<dbReference type="GO" id="GO:0051225">
    <property type="term" value="P:spindle assembly"/>
    <property type="evidence" value="ECO:0007669"/>
    <property type="project" value="TreeGrafter"/>
</dbReference>
<feature type="compositionally biased region" description="Pro residues" evidence="2">
    <location>
        <begin position="22"/>
        <end position="32"/>
    </location>
</feature>
<evidence type="ECO:0000256" key="1">
    <source>
        <dbReference type="ARBA" id="ARBA00010016"/>
    </source>
</evidence>
<dbReference type="PANTHER" id="PTHR31807:SF6">
    <property type="entry name" value="PROTEIN ENDOSPERM DEFECTIVE 1-RELATED"/>
    <property type="match status" value="1"/>
</dbReference>
<evidence type="ECO:0000313" key="3">
    <source>
        <dbReference type="EMBL" id="RXH99523.1"/>
    </source>
</evidence>
<dbReference type="InterPro" id="IPR007573">
    <property type="entry name" value="QWRF"/>
</dbReference>
<protein>
    <recommendedName>
        <fullName evidence="5">Protein ENDOSPERM DEFECTIVE 1</fullName>
    </recommendedName>
</protein>
<dbReference type="AlphaFoldDB" id="A0A498JZT6"/>
<feature type="region of interest" description="Disordered" evidence="2">
    <location>
        <begin position="1"/>
        <end position="171"/>
    </location>
</feature>
<organism evidence="3 4">
    <name type="scientific">Malus domestica</name>
    <name type="common">Apple</name>
    <name type="synonym">Pyrus malus</name>
    <dbReference type="NCBI Taxonomy" id="3750"/>
    <lineage>
        <taxon>Eukaryota</taxon>
        <taxon>Viridiplantae</taxon>
        <taxon>Streptophyta</taxon>
        <taxon>Embryophyta</taxon>
        <taxon>Tracheophyta</taxon>
        <taxon>Spermatophyta</taxon>
        <taxon>Magnoliopsida</taxon>
        <taxon>eudicotyledons</taxon>
        <taxon>Gunneridae</taxon>
        <taxon>Pentapetalae</taxon>
        <taxon>rosids</taxon>
        <taxon>fabids</taxon>
        <taxon>Rosales</taxon>
        <taxon>Rosaceae</taxon>
        <taxon>Amygdaloideae</taxon>
        <taxon>Maleae</taxon>
        <taxon>Malus</taxon>
    </lineage>
</organism>
<accession>A0A498JZT6</accession>
<dbReference type="EMBL" id="RDQH01000331">
    <property type="protein sequence ID" value="RXH99523.1"/>
    <property type="molecule type" value="Genomic_DNA"/>
</dbReference>
<dbReference type="GO" id="GO:0005737">
    <property type="term" value="C:cytoplasm"/>
    <property type="evidence" value="ECO:0007669"/>
    <property type="project" value="TreeGrafter"/>
</dbReference>
<evidence type="ECO:0000256" key="2">
    <source>
        <dbReference type="SAM" id="MobiDB-lite"/>
    </source>
</evidence>
<comment type="similarity">
    <text evidence="1">Belongs to the QWRF family.</text>
</comment>
<dbReference type="Pfam" id="PF04484">
    <property type="entry name" value="QWRF"/>
    <property type="match status" value="1"/>
</dbReference>
<feature type="region of interest" description="Disordered" evidence="2">
    <location>
        <begin position="253"/>
        <end position="272"/>
    </location>
</feature>
<dbReference type="STRING" id="3750.A0A498JZT6"/>
<feature type="compositionally biased region" description="Polar residues" evidence="2">
    <location>
        <begin position="1"/>
        <end position="11"/>
    </location>
</feature>
<dbReference type="GO" id="GO:0005880">
    <property type="term" value="C:nuclear microtubule"/>
    <property type="evidence" value="ECO:0007669"/>
    <property type="project" value="TreeGrafter"/>
</dbReference>
<keyword evidence="4" id="KW-1185">Reference proteome</keyword>
<dbReference type="PANTHER" id="PTHR31807">
    <property type="entry name" value="AUGMIN FAMILY MEMBER"/>
    <property type="match status" value="1"/>
</dbReference>